<evidence type="ECO:0000256" key="8">
    <source>
        <dbReference type="ARBA" id="ARBA00023163"/>
    </source>
</evidence>
<dbReference type="PANTHER" id="PTHR24383">
    <property type="entry name" value="ZINC FINGER PROTEIN"/>
    <property type="match status" value="1"/>
</dbReference>
<evidence type="ECO:0000256" key="4">
    <source>
        <dbReference type="ARBA" id="ARBA00022771"/>
    </source>
</evidence>
<dbReference type="EMBL" id="DS178386">
    <property type="protein sequence ID" value="EFP93222.2"/>
    <property type="molecule type" value="Genomic_DNA"/>
</dbReference>
<feature type="region of interest" description="Disordered" evidence="10">
    <location>
        <begin position="61"/>
        <end position="193"/>
    </location>
</feature>
<dbReference type="AlphaFoldDB" id="E3L9J7"/>
<dbReference type="VEuPathDB" id="FungiDB:PGTG_19168"/>
<evidence type="ECO:0000313" key="12">
    <source>
        <dbReference type="Proteomes" id="UP000008783"/>
    </source>
</evidence>
<accession>E3L9J7</accession>
<keyword evidence="4" id="KW-0863">Zinc-finger</keyword>
<feature type="compositionally biased region" description="Basic and acidic residues" evidence="10">
    <location>
        <begin position="263"/>
        <end position="273"/>
    </location>
</feature>
<dbReference type="InParanoid" id="E3L9J7"/>
<dbReference type="RefSeq" id="XP_003337641.2">
    <property type="nucleotide sequence ID" value="XM_003337593.2"/>
</dbReference>
<name>E3L9J7_PUCGT</name>
<protein>
    <submittedName>
        <fullName evidence="11">Uncharacterized protein</fullName>
    </submittedName>
</protein>
<comment type="subcellular location">
    <subcellularLocation>
        <location evidence="1">Nucleus</location>
    </subcellularLocation>
</comment>
<evidence type="ECO:0000256" key="3">
    <source>
        <dbReference type="ARBA" id="ARBA00022737"/>
    </source>
</evidence>
<feature type="region of interest" description="Disordered" evidence="10">
    <location>
        <begin position="239"/>
        <end position="298"/>
    </location>
</feature>
<evidence type="ECO:0000256" key="7">
    <source>
        <dbReference type="ARBA" id="ARBA00023125"/>
    </source>
</evidence>
<evidence type="ECO:0000313" key="11">
    <source>
        <dbReference type="EMBL" id="EFP93222.2"/>
    </source>
</evidence>
<feature type="compositionally biased region" description="Polar residues" evidence="10">
    <location>
        <begin position="158"/>
        <end position="167"/>
    </location>
</feature>
<dbReference type="GeneID" id="10543373"/>
<keyword evidence="9" id="KW-0539">Nucleus</keyword>
<keyword evidence="6" id="KW-0805">Transcription regulation</keyword>
<feature type="compositionally biased region" description="Basic and acidic residues" evidence="10">
    <location>
        <begin position="96"/>
        <end position="112"/>
    </location>
</feature>
<reference key="1">
    <citation type="submission" date="2007-01" db="EMBL/GenBank/DDBJ databases">
        <title>The Genome Sequence of Puccinia graminis f. sp. tritici Strain CRL 75-36-700-3.</title>
        <authorList>
            <consortium name="The Broad Institute Genome Sequencing Platform"/>
            <person name="Birren B."/>
            <person name="Lander E."/>
            <person name="Galagan J."/>
            <person name="Nusbaum C."/>
            <person name="Devon K."/>
            <person name="Cuomo C."/>
            <person name="Jaffe D."/>
            <person name="Butler J."/>
            <person name="Alvarez P."/>
            <person name="Gnerre S."/>
            <person name="Grabherr M."/>
            <person name="Mauceli E."/>
            <person name="Brockman W."/>
            <person name="Young S."/>
            <person name="LaButti K."/>
            <person name="Sykes S."/>
            <person name="DeCaprio D."/>
            <person name="Crawford M."/>
            <person name="Koehrsen M."/>
            <person name="Engels R."/>
            <person name="Montgomery P."/>
            <person name="Pearson M."/>
            <person name="Howarth C."/>
            <person name="Larson L."/>
            <person name="White J."/>
            <person name="Zeng Q."/>
            <person name="Kodira C."/>
            <person name="Yandava C."/>
            <person name="Alvarado L."/>
            <person name="O'Leary S."/>
            <person name="Szabo L."/>
            <person name="Dean R."/>
            <person name="Schein J."/>
        </authorList>
    </citation>
    <scope>NUCLEOTIDE SEQUENCE</scope>
    <source>
        <strain>CRL 75-36-700-3</strain>
    </source>
</reference>
<dbReference type="GO" id="GO:0008270">
    <property type="term" value="F:zinc ion binding"/>
    <property type="evidence" value="ECO:0007669"/>
    <property type="project" value="UniProtKB-KW"/>
</dbReference>
<evidence type="ECO:0000256" key="2">
    <source>
        <dbReference type="ARBA" id="ARBA00022723"/>
    </source>
</evidence>
<proteinExistence type="predicted"/>
<keyword evidence="3" id="KW-0677">Repeat</keyword>
<dbReference type="Proteomes" id="UP000008783">
    <property type="component" value="Unassembled WGS sequence"/>
</dbReference>
<organism evidence="11 12">
    <name type="scientific">Puccinia graminis f. sp. tritici (strain CRL 75-36-700-3 / race SCCL)</name>
    <name type="common">Black stem rust fungus</name>
    <dbReference type="NCBI Taxonomy" id="418459"/>
    <lineage>
        <taxon>Eukaryota</taxon>
        <taxon>Fungi</taxon>
        <taxon>Dikarya</taxon>
        <taxon>Basidiomycota</taxon>
        <taxon>Pucciniomycotina</taxon>
        <taxon>Pucciniomycetes</taxon>
        <taxon>Pucciniales</taxon>
        <taxon>Pucciniaceae</taxon>
        <taxon>Puccinia</taxon>
    </lineage>
</organism>
<dbReference type="GO" id="GO:0003677">
    <property type="term" value="F:DNA binding"/>
    <property type="evidence" value="ECO:0007669"/>
    <property type="project" value="UniProtKB-KW"/>
</dbReference>
<keyword evidence="12" id="KW-1185">Reference proteome</keyword>
<feature type="compositionally biased region" description="Basic and acidic residues" evidence="10">
    <location>
        <begin position="140"/>
        <end position="149"/>
    </location>
</feature>
<dbReference type="GO" id="GO:0005634">
    <property type="term" value="C:nucleus"/>
    <property type="evidence" value="ECO:0007669"/>
    <property type="project" value="UniProtKB-SubCell"/>
</dbReference>
<keyword evidence="2" id="KW-0479">Metal-binding</keyword>
<evidence type="ECO:0000256" key="6">
    <source>
        <dbReference type="ARBA" id="ARBA00023015"/>
    </source>
</evidence>
<keyword evidence="5" id="KW-0862">Zinc</keyword>
<reference evidence="12" key="2">
    <citation type="journal article" date="2011" name="Proc. Natl. Acad. Sci. U.S.A.">
        <title>Obligate biotrophy features unraveled by the genomic analysis of rust fungi.</title>
        <authorList>
            <person name="Duplessis S."/>
            <person name="Cuomo C.A."/>
            <person name="Lin Y.-C."/>
            <person name="Aerts A."/>
            <person name="Tisserant E."/>
            <person name="Veneault-Fourrey C."/>
            <person name="Joly D.L."/>
            <person name="Hacquard S."/>
            <person name="Amselem J."/>
            <person name="Cantarel B.L."/>
            <person name="Chiu R."/>
            <person name="Coutinho P.M."/>
            <person name="Feau N."/>
            <person name="Field M."/>
            <person name="Frey P."/>
            <person name="Gelhaye E."/>
            <person name="Goldberg J."/>
            <person name="Grabherr M.G."/>
            <person name="Kodira C.D."/>
            <person name="Kohler A."/>
            <person name="Kuees U."/>
            <person name="Lindquist E.A."/>
            <person name="Lucas S.M."/>
            <person name="Mago R."/>
            <person name="Mauceli E."/>
            <person name="Morin E."/>
            <person name="Murat C."/>
            <person name="Pangilinan J.L."/>
            <person name="Park R."/>
            <person name="Pearson M."/>
            <person name="Quesneville H."/>
            <person name="Rouhier N."/>
            <person name="Sakthikumar S."/>
            <person name="Salamov A.A."/>
            <person name="Schmutz J."/>
            <person name="Selles B."/>
            <person name="Shapiro H."/>
            <person name="Tanguay P."/>
            <person name="Tuskan G.A."/>
            <person name="Henrissat B."/>
            <person name="Van de Peer Y."/>
            <person name="Rouze P."/>
            <person name="Ellis J.G."/>
            <person name="Dodds P.N."/>
            <person name="Schein J.E."/>
            <person name="Zhong S."/>
            <person name="Hamelin R.C."/>
            <person name="Grigoriev I.V."/>
            <person name="Szabo L.J."/>
            <person name="Martin F."/>
        </authorList>
    </citation>
    <scope>NUCLEOTIDE SEQUENCE [LARGE SCALE GENOMIC DNA]</scope>
    <source>
        <strain evidence="12">CRL 75-36-700-3 / race SCCL</strain>
    </source>
</reference>
<dbReference type="HOGENOM" id="CLU_455025_0_0_1"/>
<feature type="compositionally biased region" description="Polar residues" evidence="10">
    <location>
        <begin position="587"/>
        <end position="600"/>
    </location>
</feature>
<dbReference type="KEGG" id="pgr:PGTG_19168"/>
<feature type="region of interest" description="Disordered" evidence="10">
    <location>
        <begin position="567"/>
        <end position="600"/>
    </location>
</feature>
<evidence type="ECO:0000256" key="10">
    <source>
        <dbReference type="SAM" id="MobiDB-lite"/>
    </source>
</evidence>
<keyword evidence="8" id="KW-0804">Transcription</keyword>
<keyword evidence="7" id="KW-0238">DNA-binding</keyword>
<evidence type="ECO:0000256" key="5">
    <source>
        <dbReference type="ARBA" id="ARBA00022833"/>
    </source>
</evidence>
<evidence type="ECO:0000256" key="1">
    <source>
        <dbReference type="ARBA" id="ARBA00004123"/>
    </source>
</evidence>
<gene>
    <name evidence="11" type="ORF">PGTG_19168</name>
</gene>
<evidence type="ECO:0000256" key="9">
    <source>
        <dbReference type="ARBA" id="ARBA00023242"/>
    </source>
</evidence>
<feature type="compositionally biased region" description="Polar residues" evidence="10">
    <location>
        <begin position="276"/>
        <end position="286"/>
    </location>
</feature>
<sequence length="600" mass="65911">MVCPQNLSLRNPHQQFLSKRPTSRSRAWKKTHPKIFVQNFPTEQRLPRSVLATNRLEFEKRPREDNPCKNYQPLSVPKRSRQTQPNVRYRNPPHSFESDHPSIEAVEHDKPDLQGPEDGQDVHEESGFGSDKCPSDCNDLDNKRPNDLDEHVDDLSEQEQASETASDNCDPEVLPEVAPQYNDPRVPEPAFSMDNYSARDVDHWARTLSADQFEQLRILGPASRIESFRQYAISNLDRPTQTLSSSTHEHLDQPVLPSSGGKDNSDYHHHQPDDIGSNNFDQQQLATPDDESRSTFYNHSDDCNSHLEAFDDNGFDDGRFDNGGFDDGGFDGGFDNGGFDDGGFDDSGFDDGGFDDGGFDDGGFDDGGFDDGGFEDGGFMMAMVTWCDSAAAQPAGGDYIRLLRATPSGIHTDIHTEAPTAPTPTTQALGNWAALASRKWCRAGLQFINLNPALSGHFGGGAHKTIEWPNQPEAIQGNRDGTSAEGLLIIIKAASLSLDHRLPPLSPLTPKDPLTKTISPQVDQSRLQACIPLSIQSTITMNYLLAIIACILTLINTLRGAPASVGSGDLRPKHTHDTRRVLGYNPTPGSLPNQPITGCC</sequence>
<dbReference type="PANTHER" id="PTHR24383:SF20">
    <property type="entry name" value="C2H2-TYPE DOMAIN-CONTAINING PROTEIN"/>
    <property type="match status" value="1"/>
</dbReference>
<dbReference type="OrthoDB" id="10365995at2759"/>